<keyword evidence="9" id="KW-1185">Reference proteome</keyword>
<comment type="caution">
    <text evidence="8">The sequence shown here is derived from an EMBL/GenBank/DDBJ whole genome shotgun (WGS) entry which is preliminary data.</text>
</comment>
<sequence>MTSDVGATVYPTTQFSKGASRGATSVVVSSDRRGGRFTVSTKSLKKKKEQTEMAAHMTIILVLSLLPASVLCQTFQYSHGWTNGKRASTEVTSQLSFPGSWLKNLDSTQFNNLPVRCDIDKMRLLFQANANEALYLLPCEMSLPRRTLRDHPIVAQLRRGSSSENSNNYQM</sequence>
<proteinExistence type="inferred from homology"/>
<evidence type="ECO:0000256" key="2">
    <source>
        <dbReference type="ARBA" id="ARBA00009635"/>
    </source>
</evidence>
<dbReference type="InterPro" id="IPR020190">
    <property type="entry name" value="Procorazonin"/>
</dbReference>
<comment type="subcellular location">
    <subcellularLocation>
        <location evidence="1">Secreted</location>
    </subcellularLocation>
</comment>
<evidence type="ECO:0000256" key="3">
    <source>
        <dbReference type="ARBA" id="ARBA00014144"/>
    </source>
</evidence>
<protein>
    <recommendedName>
        <fullName evidence="3">Pro-corazonin</fullName>
    </recommendedName>
</protein>
<evidence type="ECO:0000313" key="8">
    <source>
        <dbReference type="EMBL" id="KAK2585384.1"/>
    </source>
</evidence>
<dbReference type="AlphaFoldDB" id="A0AAD9RSZ4"/>
<keyword evidence="6" id="KW-0027">Amidation</keyword>
<evidence type="ECO:0000256" key="1">
    <source>
        <dbReference type="ARBA" id="ARBA00004613"/>
    </source>
</evidence>
<comment type="similarity">
    <text evidence="2">Belongs to the corazonin family.</text>
</comment>
<dbReference type="GO" id="GO:0071858">
    <property type="term" value="F:corazonin receptor binding"/>
    <property type="evidence" value="ECO:0007669"/>
    <property type="project" value="InterPro"/>
</dbReference>
<evidence type="ECO:0000256" key="7">
    <source>
        <dbReference type="ARBA" id="ARBA00023320"/>
    </source>
</evidence>
<dbReference type="GO" id="GO:0045823">
    <property type="term" value="P:positive regulation of heart contraction"/>
    <property type="evidence" value="ECO:0007669"/>
    <property type="project" value="InterPro"/>
</dbReference>
<dbReference type="GO" id="GO:0007218">
    <property type="term" value="P:neuropeptide signaling pathway"/>
    <property type="evidence" value="ECO:0007669"/>
    <property type="project" value="UniProtKB-KW"/>
</dbReference>
<reference evidence="8" key="2">
    <citation type="journal article" date="2023" name="Commun. Biol.">
        <title>Intrasexual cuticular hydrocarbon dimorphism in a wasp sheds light on hydrocarbon biosynthesis genes in Hymenoptera.</title>
        <authorList>
            <person name="Moris V.C."/>
            <person name="Podsiadlowski L."/>
            <person name="Martin S."/>
            <person name="Oeyen J.P."/>
            <person name="Donath A."/>
            <person name="Petersen M."/>
            <person name="Wilbrandt J."/>
            <person name="Misof B."/>
            <person name="Liedtke D."/>
            <person name="Thamm M."/>
            <person name="Scheiner R."/>
            <person name="Schmitt T."/>
            <person name="Niehuis O."/>
        </authorList>
    </citation>
    <scope>NUCLEOTIDE SEQUENCE</scope>
    <source>
        <strain evidence="8">GBR_01_08_01A</strain>
    </source>
</reference>
<organism evidence="8 9">
    <name type="scientific">Odynerus spinipes</name>
    <dbReference type="NCBI Taxonomy" id="1348599"/>
    <lineage>
        <taxon>Eukaryota</taxon>
        <taxon>Metazoa</taxon>
        <taxon>Ecdysozoa</taxon>
        <taxon>Arthropoda</taxon>
        <taxon>Hexapoda</taxon>
        <taxon>Insecta</taxon>
        <taxon>Pterygota</taxon>
        <taxon>Neoptera</taxon>
        <taxon>Endopterygota</taxon>
        <taxon>Hymenoptera</taxon>
        <taxon>Apocrita</taxon>
        <taxon>Aculeata</taxon>
        <taxon>Vespoidea</taxon>
        <taxon>Vespidae</taxon>
        <taxon>Eumeninae</taxon>
        <taxon>Odynerus</taxon>
    </lineage>
</organism>
<evidence type="ECO:0000256" key="5">
    <source>
        <dbReference type="ARBA" id="ARBA00022729"/>
    </source>
</evidence>
<keyword evidence="7" id="KW-0527">Neuropeptide</keyword>
<keyword evidence="4" id="KW-0964">Secreted</keyword>
<dbReference type="Proteomes" id="UP001258017">
    <property type="component" value="Unassembled WGS sequence"/>
</dbReference>
<dbReference type="EMBL" id="JAIFRP010000021">
    <property type="protein sequence ID" value="KAK2585384.1"/>
    <property type="molecule type" value="Genomic_DNA"/>
</dbReference>
<keyword evidence="5" id="KW-0732">Signal</keyword>
<name>A0AAD9RSZ4_9HYME</name>
<accession>A0AAD9RSZ4</accession>
<gene>
    <name evidence="8" type="ORF">KPH14_010059</name>
</gene>
<evidence type="ECO:0000313" key="9">
    <source>
        <dbReference type="Proteomes" id="UP001258017"/>
    </source>
</evidence>
<reference evidence="8" key="1">
    <citation type="submission" date="2021-08" db="EMBL/GenBank/DDBJ databases">
        <authorList>
            <person name="Misof B."/>
            <person name="Oliver O."/>
            <person name="Podsiadlowski L."/>
            <person name="Donath A."/>
            <person name="Peters R."/>
            <person name="Mayer C."/>
            <person name="Rust J."/>
            <person name="Gunkel S."/>
            <person name="Lesny P."/>
            <person name="Martin S."/>
            <person name="Oeyen J.P."/>
            <person name="Petersen M."/>
            <person name="Panagiotis P."/>
            <person name="Wilbrandt J."/>
            <person name="Tanja T."/>
        </authorList>
    </citation>
    <scope>NUCLEOTIDE SEQUENCE</scope>
    <source>
        <strain evidence="8">GBR_01_08_01A</strain>
        <tissue evidence="8">Thorax + abdomen</tissue>
    </source>
</reference>
<dbReference type="GO" id="GO:0005576">
    <property type="term" value="C:extracellular region"/>
    <property type="evidence" value="ECO:0007669"/>
    <property type="project" value="UniProtKB-SubCell"/>
</dbReference>
<evidence type="ECO:0000256" key="4">
    <source>
        <dbReference type="ARBA" id="ARBA00022525"/>
    </source>
</evidence>
<evidence type="ECO:0000256" key="6">
    <source>
        <dbReference type="ARBA" id="ARBA00022815"/>
    </source>
</evidence>
<dbReference type="Pfam" id="PF17308">
    <property type="entry name" value="Corazonin"/>
    <property type="match status" value="1"/>
</dbReference>